<dbReference type="Pfam" id="PF10418">
    <property type="entry name" value="DHODB_Fe-S_bind"/>
    <property type="match status" value="1"/>
</dbReference>
<dbReference type="Gene3D" id="2.10.240.10">
    <property type="entry name" value="Dihydroorotate dehydrogenase, electron transfer subunit"/>
    <property type="match status" value="1"/>
</dbReference>
<evidence type="ECO:0000256" key="2">
    <source>
        <dbReference type="ARBA" id="ARBA00022448"/>
    </source>
</evidence>
<evidence type="ECO:0000313" key="15">
    <source>
        <dbReference type="EMBL" id="KRV49261.1"/>
    </source>
</evidence>
<protein>
    <submittedName>
        <fullName evidence="15">Dihydroorotate oxidase electron transfer subunit</fullName>
    </submittedName>
</protein>
<dbReference type="InterPro" id="IPR012165">
    <property type="entry name" value="Cyt_c3_hydrogenase_gsu"/>
</dbReference>
<keyword evidence="6 11" id="KW-0274">FAD</keyword>
<dbReference type="GO" id="GO:0016491">
    <property type="term" value="F:oxidoreductase activity"/>
    <property type="evidence" value="ECO:0007669"/>
    <property type="project" value="InterPro"/>
</dbReference>
<comment type="cofactor">
    <cofactor evidence="11">
        <name>FAD</name>
        <dbReference type="ChEBI" id="CHEBI:57692"/>
    </cofactor>
    <text evidence="11">Binds 1 FAD per subunit.</text>
</comment>
<feature type="binding site" evidence="12">
    <location>
        <position position="245"/>
    </location>
    <ligand>
        <name>[2Fe-2S] cluster</name>
        <dbReference type="ChEBI" id="CHEBI:190135"/>
    </ligand>
</feature>
<dbReference type="GO" id="GO:0046872">
    <property type="term" value="F:metal ion binding"/>
    <property type="evidence" value="ECO:0007669"/>
    <property type="project" value="UniProtKB-KW"/>
</dbReference>
<dbReference type="InterPro" id="IPR017927">
    <property type="entry name" value="FAD-bd_FR_type"/>
</dbReference>
<sequence length="286" mass="29892">MSVPNGWTLAPVGGPRPGSPTWDRAEVVENAPVGDRHYRMRLAAPTITASARPGQFVMVSVPEETSVRAVLPRPMAIHRRHPTDGQVEIVYGVRGVGTQALSQVPVGGALQVVGPLGRGFDLAPETRRLLLVGRGIGVCSLMTCAEDAVAAGVEVTAVVSARTRDALVGASDYRELGISRLIEVTDEEGDSDPHTVGALLRDALDEAPAQQVLTCGSERLTALCARLADRWAATLQVSLEAHMACGLGYCHGCATAATTAASESALICADGPVFAVRREGRVSARG</sequence>
<evidence type="ECO:0000256" key="5">
    <source>
        <dbReference type="ARBA" id="ARBA00022723"/>
    </source>
</evidence>
<accession>A0A0T6LT23</accession>
<dbReference type="Gene3D" id="2.40.30.10">
    <property type="entry name" value="Translation factors"/>
    <property type="match status" value="1"/>
</dbReference>
<evidence type="ECO:0000256" key="4">
    <source>
        <dbReference type="ARBA" id="ARBA00022714"/>
    </source>
</evidence>
<feature type="binding site" evidence="11">
    <location>
        <begin position="97"/>
        <end position="98"/>
    </location>
    <ligand>
        <name>FAD</name>
        <dbReference type="ChEBI" id="CHEBI:57692"/>
    </ligand>
</feature>
<evidence type="ECO:0000256" key="6">
    <source>
        <dbReference type="ARBA" id="ARBA00022827"/>
    </source>
</evidence>
<dbReference type="Gene3D" id="3.40.50.80">
    <property type="entry name" value="Nucleotide-binding domain of ferredoxin-NADP reductase (FNR) module"/>
    <property type="match status" value="1"/>
</dbReference>
<proteinExistence type="inferred from homology"/>
<name>A0A0T6LT23_WENVI</name>
<dbReference type="InterPro" id="IPR017938">
    <property type="entry name" value="Riboflavin_synthase-like_b-brl"/>
</dbReference>
<evidence type="ECO:0000256" key="3">
    <source>
        <dbReference type="ARBA" id="ARBA00022630"/>
    </source>
</evidence>
<evidence type="ECO:0000256" key="13">
    <source>
        <dbReference type="SAM" id="MobiDB-lite"/>
    </source>
</evidence>
<evidence type="ECO:0000256" key="12">
    <source>
        <dbReference type="PIRSR" id="PIRSR006816-2"/>
    </source>
</evidence>
<feature type="binding site" evidence="12">
    <location>
        <position position="250"/>
    </location>
    <ligand>
        <name>[2Fe-2S] cluster</name>
        <dbReference type="ChEBI" id="CHEBI:190135"/>
    </ligand>
</feature>
<dbReference type="InterPro" id="IPR037117">
    <property type="entry name" value="Dihydroorotate_DH_ele_sf"/>
</dbReference>
<comment type="cofactor">
    <cofactor evidence="12">
        <name>[2Fe-2S] cluster</name>
        <dbReference type="ChEBI" id="CHEBI:190135"/>
    </cofactor>
    <text evidence="12">Binds 1 [2Fe-2S] cluster per subunit.</text>
</comment>
<comment type="similarity">
    <text evidence="1">Belongs to the PyrK family.</text>
</comment>
<dbReference type="PANTHER" id="PTHR43513:SF3">
    <property type="entry name" value="DIHYDROOROTATE DEHYDROGENASE B (NAD(+)), ELECTRON TRANSFER SUBUNIT-RELATED"/>
    <property type="match status" value="1"/>
</dbReference>
<evidence type="ECO:0000256" key="7">
    <source>
        <dbReference type="ARBA" id="ARBA00022982"/>
    </source>
</evidence>
<dbReference type="AlphaFoldDB" id="A0A0T6LT23"/>
<dbReference type="InterPro" id="IPR039261">
    <property type="entry name" value="FNR_nucleotide-bd"/>
</dbReference>
<dbReference type="GO" id="GO:0050660">
    <property type="term" value="F:flavin adenine dinucleotide binding"/>
    <property type="evidence" value="ECO:0007669"/>
    <property type="project" value="InterPro"/>
</dbReference>
<evidence type="ECO:0000313" key="16">
    <source>
        <dbReference type="Proteomes" id="UP000050867"/>
    </source>
</evidence>
<feature type="binding site" evidence="12">
    <location>
        <position position="268"/>
    </location>
    <ligand>
        <name>[2Fe-2S] cluster</name>
        <dbReference type="ChEBI" id="CHEBI:190135"/>
    </ligand>
</feature>
<reference evidence="15 16" key="1">
    <citation type="submission" date="2015-10" db="EMBL/GenBank/DDBJ databases">
        <title>Draft genome sequence of pyrrolomycin-producing Streptomyces vitaminophilus.</title>
        <authorList>
            <person name="Graham D.E."/>
            <person name="Mahan K.M."/>
            <person name="Klingeman D.M."/>
            <person name="Hettich R.L."/>
            <person name="Parry R.J."/>
        </authorList>
    </citation>
    <scope>NUCLEOTIDE SEQUENCE [LARGE SCALE GENOMIC DNA]</scope>
    <source>
        <strain evidence="15 16">ATCC 31673</strain>
    </source>
</reference>
<keyword evidence="2" id="KW-0813">Transport</keyword>
<gene>
    <name evidence="15" type="ORF">AQ490_03410</name>
</gene>
<keyword evidence="7" id="KW-0249">Electron transport</keyword>
<dbReference type="PROSITE" id="PS51384">
    <property type="entry name" value="FAD_FR"/>
    <property type="match status" value="1"/>
</dbReference>
<dbReference type="STRING" id="76728.AQ490_03410"/>
<keyword evidence="4 12" id="KW-0001">2Fe-2S</keyword>
<evidence type="ECO:0000256" key="8">
    <source>
        <dbReference type="ARBA" id="ARBA00023004"/>
    </source>
</evidence>
<evidence type="ECO:0000256" key="9">
    <source>
        <dbReference type="ARBA" id="ARBA00023014"/>
    </source>
</evidence>
<keyword evidence="3 11" id="KW-0285">Flavoprotein</keyword>
<feature type="binding site" evidence="12">
    <location>
        <position position="253"/>
    </location>
    <ligand>
        <name>[2Fe-2S] cluster</name>
        <dbReference type="ChEBI" id="CHEBI:190135"/>
    </ligand>
</feature>
<dbReference type="OrthoDB" id="9796486at2"/>
<evidence type="ECO:0000259" key="14">
    <source>
        <dbReference type="PROSITE" id="PS51384"/>
    </source>
</evidence>
<feature type="region of interest" description="Disordered" evidence="13">
    <location>
        <begin position="1"/>
        <end position="21"/>
    </location>
</feature>
<feature type="domain" description="FAD-binding FR-type" evidence="14">
    <location>
        <begin position="20"/>
        <end position="122"/>
    </location>
</feature>
<dbReference type="RefSeq" id="WP_018384721.1">
    <property type="nucleotide sequence ID" value="NZ_LLZU01000013.1"/>
</dbReference>
<evidence type="ECO:0000256" key="11">
    <source>
        <dbReference type="PIRSR" id="PIRSR006816-1"/>
    </source>
</evidence>
<keyword evidence="5 12" id="KW-0479">Metal-binding</keyword>
<dbReference type="eggNOG" id="COG0543">
    <property type="taxonomic scope" value="Bacteria"/>
</dbReference>
<evidence type="ECO:0000256" key="1">
    <source>
        <dbReference type="ARBA" id="ARBA00006422"/>
    </source>
</evidence>
<dbReference type="PANTHER" id="PTHR43513">
    <property type="entry name" value="DIHYDROOROTATE DEHYDROGENASE B (NAD(+)), ELECTRON TRANSFER SUBUNIT"/>
    <property type="match status" value="1"/>
</dbReference>
<dbReference type="SUPFAM" id="SSF63380">
    <property type="entry name" value="Riboflavin synthase domain-like"/>
    <property type="match status" value="1"/>
</dbReference>
<keyword evidence="9 12" id="KW-0411">Iron-sulfur</keyword>
<comment type="cofactor">
    <cofactor evidence="10">
        <name>[2Fe-2S] cluster</name>
        <dbReference type="ChEBI" id="CHEBI:190135"/>
    </cofactor>
</comment>
<organism evidence="15 16">
    <name type="scientific">Wenjunlia vitaminophila</name>
    <name type="common">Streptomyces vitaminophilus</name>
    <dbReference type="NCBI Taxonomy" id="76728"/>
    <lineage>
        <taxon>Bacteria</taxon>
        <taxon>Bacillati</taxon>
        <taxon>Actinomycetota</taxon>
        <taxon>Actinomycetes</taxon>
        <taxon>Kitasatosporales</taxon>
        <taxon>Streptomycetaceae</taxon>
        <taxon>Wenjunlia</taxon>
    </lineage>
</organism>
<dbReference type="Proteomes" id="UP000050867">
    <property type="component" value="Unassembled WGS sequence"/>
</dbReference>
<dbReference type="InterPro" id="IPR050353">
    <property type="entry name" value="PyrK_electron_transfer"/>
</dbReference>
<keyword evidence="16" id="KW-1185">Reference proteome</keyword>
<dbReference type="GO" id="GO:0006221">
    <property type="term" value="P:pyrimidine nucleotide biosynthetic process"/>
    <property type="evidence" value="ECO:0007669"/>
    <property type="project" value="InterPro"/>
</dbReference>
<comment type="caution">
    <text evidence="15">The sequence shown here is derived from an EMBL/GenBank/DDBJ whole genome shotgun (WGS) entry which is preliminary data.</text>
</comment>
<evidence type="ECO:0000256" key="10">
    <source>
        <dbReference type="ARBA" id="ARBA00034078"/>
    </source>
</evidence>
<dbReference type="GO" id="GO:0051537">
    <property type="term" value="F:2 iron, 2 sulfur cluster binding"/>
    <property type="evidence" value="ECO:0007669"/>
    <property type="project" value="UniProtKB-KW"/>
</dbReference>
<dbReference type="InterPro" id="IPR019480">
    <property type="entry name" value="Dihydroorotate_DH_Fe-S-bd"/>
</dbReference>
<keyword evidence="8 12" id="KW-0408">Iron</keyword>
<dbReference type="SUPFAM" id="SSF52343">
    <property type="entry name" value="Ferredoxin reductase-like, C-terminal NADP-linked domain"/>
    <property type="match status" value="1"/>
</dbReference>
<dbReference type="PIRSF" id="PIRSF006816">
    <property type="entry name" value="Cyc3_hyd_g"/>
    <property type="match status" value="1"/>
</dbReference>
<dbReference type="EMBL" id="LLZU01000013">
    <property type="protein sequence ID" value="KRV49261.1"/>
    <property type="molecule type" value="Genomic_DNA"/>
</dbReference>